<evidence type="ECO:0000256" key="4">
    <source>
        <dbReference type="ARBA" id="ARBA00007507"/>
    </source>
</evidence>
<dbReference type="PRINTS" id="PR00328">
    <property type="entry name" value="SAR1GTPBP"/>
</dbReference>
<accession>A0A643CHN5</accession>
<keyword evidence="6" id="KW-0813">Transport</keyword>
<proteinExistence type="inferred from homology"/>
<sequence length="93" mass="10454">MSFATFDLGEHVQAQRVWKNYLPAINGITLLVDCADHKRLLESKEELDSLMTVETISNVSIPILGNKINRPEAISEERLREMFGLHGQTTGKS</sequence>
<dbReference type="GO" id="GO:0003925">
    <property type="term" value="F:G protein activity"/>
    <property type="evidence" value="ECO:0007669"/>
    <property type="project" value="UniProtKB-EC"/>
</dbReference>
<dbReference type="InterPro" id="IPR027417">
    <property type="entry name" value="P-loop_NTPase"/>
</dbReference>
<evidence type="ECO:0000313" key="15">
    <source>
        <dbReference type="EMBL" id="KAB0399632.1"/>
    </source>
</evidence>
<name>A0A643CHN5_BALPH</name>
<dbReference type="OrthoDB" id="15478at2759"/>
<evidence type="ECO:0000256" key="13">
    <source>
        <dbReference type="ARBA" id="ARBA00047660"/>
    </source>
</evidence>
<reference evidence="15 16" key="1">
    <citation type="journal article" date="2019" name="PLoS ONE">
        <title>Genomic analyses reveal an absence of contemporary introgressive admixture between fin whales and blue whales, despite known hybrids.</title>
        <authorList>
            <person name="Westbury M.V."/>
            <person name="Petersen B."/>
            <person name="Lorenzen E.D."/>
        </authorList>
    </citation>
    <scope>NUCLEOTIDE SEQUENCE [LARGE SCALE GENOMIC DNA]</scope>
    <source>
        <strain evidence="15">FinWhale-01</strain>
    </source>
</reference>
<feature type="binding site" evidence="14">
    <location>
        <position position="67"/>
    </location>
    <ligand>
        <name>GTP</name>
        <dbReference type="ChEBI" id="CHEBI:37565"/>
    </ligand>
</feature>
<dbReference type="InterPro" id="IPR006689">
    <property type="entry name" value="Small_GTPase_ARF/SAR"/>
</dbReference>
<evidence type="ECO:0000256" key="14">
    <source>
        <dbReference type="PIRSR" id="PIRSR606687-2"/>
    </source>
</evidence>
<dbReference type="GO" id="GO:0005783">
    <property type="term" value="C:endoplasmic reticulum"/>
    <property type="evidence" value="ECO:0007669"/>
    <property type="project" value="UniProtKB-SubCell"/>
</dbReference>
<comment type="similarity">
    <text evidence="4">Belongs to the small GTPase superfamily. SAR1 family.</text>
</comment>
<evidence type="ECO:0000256" key="10">
    <source>
        <dbReference type="ARBA" id="ARBA00022927"/>
    </source>
</evidence>
<evidence type="ECO:0000256" key="12">
    <source>
        <dbReference type="ARBA" id="ARBA00023134"/>
    </source>
</evidence>
<keyword evidence="7 14" id="KW-0547">Nucleotide-binding</keyword>
<keyword evidence="16" id="KW-1185">Reference proteome</keyword>
<dbReference type="GO" id="GO:0005765">
    <property type="term" value="C:lysosomal membrane"/>
    <property type="evidence" value="ECO:0007669"/>
    <property type="project" value="UniProtKB-SubCell"/>
</dbReference>
<evidence type="ECO:0000256" key="1">
    <source>
        <dbReference type="ARBA" id="ARBA00004240"/>
    </source>
</evidence>
<dbReference type="GO" id="GO:0005525">
    <property type="term" value="F:GTP binding"/>
    <property type="evidence" value="ECO:0007669"/>
    <property type="project" value="UniProtKB-KW"/>
</dbReference>
<dbReference type="GO" id="GO:0016192">
    <property type="term" value="P:vesicle-mediated transport"/>
    <property type="evidence" value="ECO:0007669"/>
    <property type="project" value="UniProtKB-KW"/>
</dbReference>
<keyword evidence="11" id="KW-0333">Golgi apparatus</keyword>
<comment type="subcellular location">
    <subcellularLocation>
        <location evidence="1">Endoplasmic reticulum</location>
    </subcellularLocation>
    <subcellularLocation>
        <location evidence="2">Golgi apparatus</location>
    </subcellularLocation>
    <subcellularLocation>
        <location evidence="3">Lysosome membrane</location>
    </subcellularLocation>
</comment>
<evidence type="ECO:0000256" key="11">
    <source>
        <dbReference type="ARBA" id="ARBA00023034"/>
    </source>
</evidence>
<feature type="binding site" evidence="14">
    <location>
        <position position="66"/>
    </location>
    <ligand>
        <name>GTP</name>
        <dbReference type="ChEBI" id="CHEBI:37565"/>
    </ligand>
</feature>
<evidence type="ECO:0000256" key="5">
    <source>
        <dbReference type="ARBA" id="ARBA00011984"/>
    </source>
</evidence>
<dbReference type="AlphaFoldDB" id="A0A643CHN5"/>
<evidence type="ECO:0000256" key="9">
    <source>
        <dbReference type="ARBA" id="ARBA00022892"/>
    </source>
</evidence>
<dbReference type="PANTHER" id="PTHR45684">
    <property type="entry name" value="RE74312P"/>
    <property type="match status" value="1"/>
</dbReference>
<dbReference type="GO" id="GO:0005794">
    <property type="term" value="C:Golgi apparatus"/>
    <property type="evidence" value="ECO:0007669"/>
    <property type="project" value="UniProtKB-SubCell"/>
</dbReference>
<dbReference type="Pfam" id="PF00025">
    <property type="entry name" value="Arf"/>
    <property type="match status" value="1"/>
</dbReference>
<evidence type="ECO:0000256" key="2">
    <source>
        <dbReference type="ARBA" id="ARBA00004555"/>
    </source>
</evidence>
<protein>
    <recommendedName>
        <fullName evidence="5">small monomeric GTPase</fullName>
        <ecNumber evidence="5">3.6.5.2</ecNumber>
    </recommendedName>
</protein>
<keyword evidence="9" id="KW-0931">ER-Golgi transport</keyword>
<comment type="caution">
    <text evidence="15">The sequence shown here is derived from an EMBL/GenBank/DDBJ whole genome shotgun (WGS) entry which is preliminary data.</text>
</comment>
<keyword evidence="12" id="KW-0342">GTP-binding</keyword>
<dbReference type="GO" id="GO:0006886">
    <property type="term" value="P:intracellular protein transport"/>
    <property type="evidence" value="ECO:0007669"/>
    <property type="project" value="InterPro"/>
</dbReference>
<evidence type="ECO:0000256" key="6">
    <source>
        <dbReference type="ARBA" id="ARBA00022448"/>
    </source>
</evidence>
<keyword evidence="10" id="KW-0653">Protein transport</keyword>
<organism evidence="15 16">
    <name type="scientific">Balaenoptera physalus</name>
    <name type="common">Fin whale</name>
    <name type="synonym">Balaena physalus</name>
    <dbReference type="NCBI Taxonomy" id="9770"/>
    <lineage>
        <taxon>Eukaryota</taxon>
        <taxon>Metazoa</taxon>
        <taxon>Chordata</taxon>
        <taxon>Craniata</taxon>
        <taxon>Vertebrata</taxon>
        <taxon>Euteleostomi</taxon>
        <taxon>Mammalia</taxon>
        <taxon>Eutheria</taxon>
        <taxon>Laurasiatheria</taxon>
        <taxon>Artiodactyla</taxon>
        <taxon>Whippomorpha</taxon>
        <taxon>Cetacea</taxon>
        <taxon>Mysticeti</taxon>
        <taxon>Balaenopteridae</taxon>
        <taxon>Balaenoptera</taxon>
    </lineage>
</organism>
<evidence type="ECO:0000256" key="7">
    <source>
        <dbReference type="ARBA" id="ARBA00022741"/>
    </source>
</evidence>
<dbReference type="InterPro" id="IPR006687">
    <property type="entry name" value="Small_GTPase_SAR1"/>
</dbReference>
<evidence type="ECO:0000313" key="16">
    <source>
        <dbReference type="Proteomes" id="UP000437017"/>
    </source>
</evidence>
<keyword evidence="8" id="KW-0256">Endoplasmic reticulum</keyword>
<dbReference type="PROSITE" id="PS51422">
    <property type="entry name" value="SAR1"/>
    <property type="match status" value="1"/>
</dbReference>
<gene>
    <name evidence="15" type="ORF">E2I00_002518</name>
</gene>
<dbReference type="Proteomes" id="UP000437017">
    <property type="component" value="Unassembled WGS sequence"/>
</dbReference>
<evidence type="ECO:0000256" key="3">
    <source>
        <dbReference type="ARBA" id="ARBA00004656"/>
    </source>
</evidence>
<evidence type="ECO:0000256" key="8">
    <source>
        <dbReference type="ARBA" id="ARBA00022824"/>
    </source>
</evidence>
<dbReference type="SUPFAM" id="SSF52540">
    <property type="entry name" value="P-loop containing nucleoside triphosphate hydrolases"/>
    <property type="match status" value="1"/>
</dbReference>
<dbReference type="EMBL" id="SGJD01001514">
    <property type="protein sequence ID" value="KAB0399632.1"/>
    <property type="molecule type" value="Genomic_DNA"/>
</dbReference>
<dbReference type="EC" id="3.6.5.2" evidence="5"/>
<comment type="catalytic activity">
    <reaction evidence="13">
        <text>GTP + H2O = GDP + phosphate + H(+)</text>
        <dbReference type="Rhea" id="RHEA:19669"/>
        <dbReference type="ChEBI" id="CHEBI:15377"/>
        <dbReference type="ChEBI" id="CHEBI:15378"/>
        <dbReference type="ChEBI" id="CHEBI:37565"/>
        <dbReference type="ChEBI" id="CHEBI:43474"/>
        <dbReference type="ChEBI" id="CHEBI:58189"/>
        <dbReference type="EC" id="3.6.5.2"/>
    </reaction>
    <physiologicalReaction direction="left-to-right" evidence="13">
        <dbReference type="Rhea" id="RHEA:19670"/>
    </physiologicalReaction>
</comment>
<dbReference type="Gene3D" id="3.40.50.300">
    <property type="entry name" value="P-loop containing nucleotide triphosphate hydrolases"/>
    <property type="match status" value="1"/>
</dbReference>